<dbReference type="EMBL" id="HG992986">
    <property type="protein sequence ID" value="CAE7211455.1"/>
    <property type="molecule type" value="Genomic_DNA"/>
</dbReference>
<dbReference type="InterPro" id="IPR002035">
    <property type="entry name" value="VWF_A"/>
</dbReference>
<gene>
    <name evidence="1" type="ORF">PTTW11_10171</name>
</gene>
<dbReference type="PANTHER" id="PTHR45737">
    <property type="entry name" value="VON WILLEBRAND FACTOR A DOMAIN-CONTAINING PROTEIN 5A"/>
    <property type="match status" value="1"/>
</dbReference>
<organism evidence="1 2">
    <name type="scientific">Pyrenophora teres f. teres</name>
    <dbReference type="NCBI Taxonomy" id="97479"/>
    <lineage>
        <taxon>Eukaryota</taxon>
        <taxon>Fungi</taxon>
        <taxon>Dikarya</taxon>
        <taxon>Ascomycota</taxon>
        <taxon>Pezizomycotina</taxon>
        <taxon>Dothideomycetes</taxon>
        <taxon>Pleosporomycetidae</taxon>
        <taxon>Pleosporales</taxon>
        <taxon>Pleosporineae</taxon>
        <taxon>Pleosporaceae</taxon>
        <taxon>Pyrenophora</taxon>
    </lineage>
</organism>
<dbReference type="Pfam" id="PF08487">
    <property type="entry name" value="VIT"/>
    <property type="match status" value="1"/>
</dbReference>
<dbReference type="SUPFAM" id="SSF53300">
    <property type="entry name" value="vWA-like"/>
    <property type="match status" value="1"/>
</dbReference>
<proteinExistence type="predicted"/>
<reference evidence="1" key="1">
    <citation type="submission" date="2021-02" db="EMBL/GenBank/DDBJ databases">
        <authorList>
            <person name="Syme A R."/>
            <person name="Syme A R."/>
            <person name="Moolhuijzen P."/>
        </authorList>
    </citation>
    <scope>NUCLEOTIDE SEQUENCE</scope>
    <source>
        <strain evidence="1">W1-1</strain>
    </source>
</reference>
<dbReference type="SMART" id="SM00609">
    <property type="entry name" value="VIT"/>
    <property type="match status" value="1"/>
</dbReference>
<accession>A0A6S6WP49</accession>
<dbReference type="Gene3D" id="3.40.50.410">
    <property type="entry name" value="von Willebrand factor, type A domain"/>
    <property type="match status" value="1"/>
</dbReference>
<dbReference type="InterPro" id="IPR036465">
    <property type="entry name" value="vWFA_dom_sf"/>
</dbReference>
<dbReference type="PROSITE" id="PS51257">
    <property type="entry name" value="PROKAR_LIPOPROTEIN"/>
    <property type="match status" value="1"/>
</dbReference>
<dbReference type="Proteomes" id="UP000472372">
    <property type="component" value="Chromosome 10"/>
</dbReference>
<dbReference type="PROSITE" id="PS51468">
    <property type="entry name" value="VIT"/>
    <property type="match status" value="1"/>
</dbReference>
<dbReference type="PANTHER" id="PTHR45737:SF6">
    <property type="entry name" value="VON WILLEBRAND FACTOR A DOMAIN-CONTAINING PROTEIN 5A"/>
    <property type="match status" value="1"/>
</dbReference>
<dbReference type="AlphaFoldDB" id="A0A6S6WP49"/>
<protein>
    <submittedName>
        <fullName evidence="1">Uncharacterized protein</fullName>
    </submittedName>
</protein>
<sequence>MRIHPSSWPTHHGVCGCYVYDARARQPTYPPQVKLETHTTTLSTASRTVMRQTFVNQSEDTLIEIRLSRYAFPLFDGVSVVDFMCQVGERTIYGLVKERREARKTYDKAKERGETAALLEQLPDAADVFTTTISNIANGSFIFITIKYIQELKHDAEVDGIRLTIPSSISPRYGDYPGNLQERFRMVDTQGISITVDVSIPEGIPIRKMISPSHPIEVTLGSLSTSTIDEDVSLSKGSAILSLGKMEIRKDFVLEVVAKDIGIPQAILETHSTLPNQRALMTTLVPKFNLKDQKPEIIFIVDRSGSMYEHIPTLLSALKVFLKSIPIGCMFNICSFRTHHSFLWDWSKAYTQEILEKAIDALIEGVARAGRGFAQMVTENKKLDSKIVRMLKGALTTHIKDYSLEVRYEDDSIESVTESLRVHLNIDDADKDNKNPEEELNAEPISLYDTAFQEEHPKAGEPIDIFAGLLSLKRPALVQTSHEIPQLFPFHRTSIYLLLAPELSHLKPQSVVLKGKYPQGPLSLEIPIKIRKEADKVIYQLAACKATQELEEGHS</sequence>
<dbReference type="Pfam" id="PF13768">
    <property type="entry name" value="VWA_3"/>
    <property type="match status" value="1"/>
</dbReference>
<evidence type="ECO:0000313" key="2">
    <source>
        <dbReference type="Proteomes" id="UP000472372"/>
    </source>
</evidence>
<name>A0A6S6WP49_9PLEO</name>
<dbReference type="InterPro" id="IPR013694">
    <property type="entry name" value="VIT"/>
</dbReference>
<evidence type="ECO:0000313" key="1">
    <source>
        <dbReference type="EMBL" id="CAE7211455.1"/>
    </source>
</evidence>